<dbReference type="STRING" id="1089553.Tph_c26360"/>
<dbReference type="Proteomes" id="UP000000467">
    <property type="component" value="Chromosome"/>
</dbReference>
<gene>
    <name evidence="1" type="primary">hycH</name>
    <name evidence="1" type="ordered locus">Tph_c26360</name>
</gene>
<evidence type="ECO:0000313" key="1">
    <source>
        <dbReference type="EMBL" id="AFV12804.1"/>
    </source>
</evidence>
<evidence type="ECO:0000313" key="2">
    <source>
        <dbReference type="Proteomes" id="UP000000467"/>
    </source>
</evidence>
<dbReference type="RefSeq" id="WP_015051664.1">
    <property type="nucleotide sequence ID" value="NC_018870.1"/>
</dbReference>
<protein>
    <submittedName>
        <fullName evidence="1">Formate hydrogenlyase maturation protein HycH</fullName>
    </submittedName>
</protein>
<organism evidence="1 2">
    <name type="scientific">Thermacetogenium phaeum (strain ATCC BAA-254 / DSM 26808 / PB)</name>
    <dbReference type="NCBI Taxonomy" id="1089553"/>
    <lineage>
        <taxon>Bacteria</taxon>
        <taxon>Bacillati</taxon>
        <taxon>Bacillota</taxon>
        <taxon>Clostridia</taxon>
        <taxon>Thermoanaerobacterales</taxon>
        <taxon>Thermoanaerobacteraceae</taxon>
        <taxon>Thermacetogenium</taxon>
    </lineage>
</organism>
<dbReference type="InterPro" id="IPR010005">
    <property type="entry name" value="Formate_DH_maturation_HycH"/>
</dbReference>
<proteinExistence type="predicted"/>
<sequence>MPETVEFYRLNRKFVDSGEASPSSENLIYHSLALGHHIGVLDCFQKALVMPEKSFSRLTAGLPRSEGRRKLEGILKWREIEIRSEQAGPLLREVEQVVPTLPPEDKKGAQEFCDLLRLMEKEPTIYLVVRLT</sequence>
<dbReference type="GO" id="GO:0016829">
    <property type="term" value="F:lyase activity"/>
    <property type="evidence" value="ECO:0007669"/>
    <property type="project" value="UniProtKB-KW"/>
</dbReference>
<dbReference type="eggNOG" id="ENOG502ZBMB">
    <property type="taxonomic scope" value="Bacteria"/>
</dbReference>
<name>K4LXZ2_THEPS</name>
<reference evidence="1 2" key="1">
    <citation type="journal article" date="2012" name="BMC Genomics">
        <title>Genome-guided analysis of physiological and morphological traits of the fermentative acetate oxidizer Thermacetogenium phaeum.</title>
        <authorList>
            <person name="Oehler D."/>
            <person name="Poehlein A."/>
            <person name="Leimbach A."/>
            <person name="Muller N."/>
            <person name="Daniel R."/>
            <person name="Gottschalk G."/>
            <person name="Schink B."/>
        </authorList>
    </citation>
    <scope>NUCLEOTIDE SEQUENCE [LARGE SCALE GENOMIC DNA]</scope>
    <source>
        <strain evidence="2">ATCC BAA-254 / DSM 26808 / PB</strain>
    </source>
</reference>
<accession>K4LXZ2</accession>
<dbReference type="AlphaFoldDB" id="K4LXZ2"/>
<dbReference type="Pfam" id="PF07450">
    <property type="entry name" value="HycH"/>
    <property type="match status" value="1"/>
</dbReference>
<dbReference type="HOGENOM" id="CLU_121340_0_0_9"/>
<dbReference type="OrthoDB" id="3173483at2"/>
<keyword evidence="2" id="KW-1185">Reference proteome</keyword>
<dbReference type="KEGG" id="tpz:Tph_c26360"/>
<keyword evidence="1" id="KW-0456">Lyase</keyword>
<dbReference type="EMBL" id="CP003732">
    <property type="protein sequence ID" value="AFV12804.1"/>
    <property type="molecule type" value="Genomic_DNA"/>
</dbReference>